<name>A0A2L1GMR1_9BACT</name>
<keyword evidence="2" id="KW-0547">Nucleotide-binding</keyword>
<evidence type="ECO:0000313" key="6">
    <source>
        <dbReference type="Proteomes" id="UP000239867"/>
    </source>
</evidence>
<keyword evidence="6" id="KW-1185">Reference proteome</keyword>
<dbReference type="EMBL" id="CP021255">
    <property type="protein sequence ID" value="AVD70975.1"/>
    <property type="molecule type" value="Genomic_DNA"/>
</dbReference>
<dbReference type="OrthoDB" id="9809450at2"/>
<dbReference type="PANTHER" id="PTHR42788:SF13">
    <property type="entry name" value="ALIPHATIC SULFONATES IMPORT ATP-BINDING PROTEIN SSUB"/>
    <property type="match status" value="1"/>
</dbReference>
<dbReference type="GO" id="GO:0016887">
    <property type="term" value="F:ATP hydrolysis activity"/>
    <property type="evidence" value="ECO:0007669"/>
    <property type="project" value="InterPro"/>
</dbReference>
<dbReference type="SMART" id="SM00382">
    <property type="entry name" value="AAA"/>
    <property type="match status" value="1"/>
</dbReference>
<organism evidence="5 6">
    <name type="scientific">Desulfobulbus oralis</name>
    <dbReference type="NCBI Taxonomy" id="1986146"/>
    <lineage>
        <taxon>Bacteria</taxon>
        <taxon>Pseudomonadati</taxon>
        <taxon>Thermodesulfobacteriota</taxon>
        <taxon>Desulfobulbia</taxon>
        <taxon>Desulfobulbales</taxon>
        <taxon>Desulfobulbaceae</taxon>
        <taxon>Desulfobulbus</taxon>
    </lineage>
</organism>
<dbReference type="KEGG" id="deo:CAY53_05340"/>
<dbReference type="InterPro" id="IPR003593">
    <property type="entry name" value="AAA+_ATPase"/>
</dbReference>
<dbReference type="InterPro" id="IPR050166">
    <property type="entry name" value="ABC_transporter_ATP-bind"/>
</dbReference>
<sequence>MQTGTKGTYAKNRAIKVRVSNLTKYYGDLLVLDNINFDIYKGELLCIVGPTGCGKTTFLNCLSRFIPITTGSIDVDGQPADPRLHNIAFVFQEVSAIPWLTVEDNIRFGLRVKRLPHEEIERRTERMLEIVGLTRYRAYYPQQLSASMEQRVVIARNFAINPDLLLMDEPYGQLDVKLRYYLEDELMRIWRELGSTVAFITHNIEEAVYLAERILILSPKPATIKEEVIVALPHPRQYDDPEFVKVRDYVTESIKWW</sequence>
<dbReference type="GO" id="GO:0005524">
    <property type="term" value="F:ATP binding"/>
    <property type="evidence" value="ECO:0007669"/>
    <property type="project" value="UniProtKB-KW"/>
</dbReference>
<evidence type="ECO:0000259" key="4">
    <source>
        <dbReference type="PROSITE" id="PS50893"/>
    </source>
</evidence>
<keyword evidence="1" id="KW-0813">Transport</keyword>
<dbReference type="PANTHER" id="PTHR42788">
    <property type="entry name" value="TAURINE IMPORT ATP-BINDING PROTEIN-RELATED"/>
    <property type="match status" value="1"/>
</dbReference>
<dbReference type="Pfam" id="PF00005">
    <property type="entry name" value="ABC_tran"/>
    <property type="match status" value="1"/>
</dbReference>
<accession>A0A2L1GMR1</accession>
<evidence type="ECO:0000256" key="3">
    <source>
        <dbReference type="ARBA" id="ARBA00022840"/>
    </source>
</evidence>
<dbReference type="InterPro" id="IPR003439">
    <property type="entry name" value="ABC_transporter-like_ATP-bd"/>
</dbReference>
<dbReference type="SUPFAM" id="SSF52540">
    <property type="entry name" value="P-loop containing nucleoside triphosphate hydrolases"/>
    <property type="match status" value="1"/>
</dbReference>
<evidence type="ECO:0000313" key="5">
    <source>
        <dbReference type="EMBL" id="AVD70975.1"/>
    </source>
</evidence>
<keyword evidence="3" id="KW-0067">ATP-binding</keyword>
<dbReference type="InterPro" id="IPR027417">
    <property type="entry name" value="P-loop_NTPase"/>
</dbReference>
<dbReference type="PROSITE" id="PS50893">
    <property type="entry name" value="ABC_TRANSPORTER_2"/>
    <property type="match status" value="1"/>
</dbReference>
<dbReference type="Gene3D" id="3.40.50.300">
    <property type="entry name" value="P-loop containing nucleotide triphosphate hydrolases"/>
    <property type="match status" value="1"/>
</dbReference>
<dbReference type="Proteomes" id="UP000239867">
    <property type="component" value="Chromosome"/>
</dbReference>
<evidence type="ECO:0000256" key="2">
    <source>
        <dbReference type="ARBA" id="ARBA00022741"/>
    </source>
</evidence>
<reference evidence="5 6" key="1">
    <citation type="journal article" date="2018" name="MBio">
        <title>Insights into the evolution of host association through the isolation and characterization of a novel human periodontal pathobiont, Desulfobulbus oralis.</title>
        <authorList>
            <person name="Cross K.L."/>
            <person name="Chirania P."/>
            <person name="Xiong W."/>
            <person name="Beall C.J."/>
            <person name="Elkins J.G."/>
            <person name="Giannone R.J."/>
            <person name="Griffen A.L."/>
            <person name="Guss A.M."/>
            <person name="Hettich R.L."/>
            <person name="Joshi S.S."/>
            <person name="Mokrzan E.M."/>
            <person name="Martin R.K."/>
            <person name="Zhulin I.B."/>
            <person name="Leys E.J."/>
            <person name="Podar M."/>
        </authorList>
    </citation>
    <scope>NUCLEOTIDE SEQUENCE [LARGE SCALE GENOMIC DNA]</scope>
    <source>
        <strain evidence="5 6">ORNL</strain>
    </source>
</reference>
<dbReference type="RefSeq" id="WP_104936253.1">
    <property type="nucleotide sequence ID" value="NZ_CP021255.1"/>
</dbReference>
<feature type="domain" description="ABC transporter" evidence="4">
    <location>
        <begin position="17"/>
        <end position="244"/>
    </location>
</feature>
<proteinExistence type="predicted"/>
<gene>
    <name evidence="5" type="ORF">CAY53_05340</name>
</gene>
<dbReference type="CDD" id="cd03293">
    <property type="entry name" value="ABC_NrtD_SsuB_transporters"/>
    <property type="match status" value="1"/>
</dbReference>
<protein>
    <submittedName>
        <fullName evidence="5">ABC transporter</fullName>
    </submittedName>
</protein>
<evidence type="ECO:0000256" key="1">
    <source>
        <dbReference type="ARBA" id="ARBA00022448"/>
    </source>
</evidence>
<dbReference type="AlphaFoldDB" id="A0A2L1GMR1"/>